<comment type="caution">
    <text evidence="10">The sequence shown here is derived from an EMBL/GenBank/DDBJ whole genome shotgun (WGS) entry which is preliminary data.</text>
</comment>
<keyword evidence="5" id="KW-0255">Endonuclease</keyword>
<keyword evidence="3" id="KW-0548">Nucleotidyltransferase</keyword>
<reference evidence="10" key="1">
    <citation type="journal article" date="2019" name="Sci. Rep.">
        <title>Draft genome of Tanacetum cinerariifolium, the natural source of mosquito coil.</title>
        <authorList>
            <person name="Yamashiro T."/>
            <person name="Shiraishi A."/>
            <person name="Satake H."/>
            <person name="Nakayama K."/>
        </authorList>
    </citation>
    <scope>NUCLEOTIDE SEQUENCE</scope>
</reference>
<dbReference type="GO" id="GO:0004519">
    <property type="term" value="F:endonuclease activity"/>
    <property type="evidence" value="ECO:0007669"/>
    <property type="project" value="UniProtKB-KW"/>
</dbReference>
<evidence type="ECO:0000256" key="3">
    <source>
        <dbReference type="ARBA" id="ARBA00022695"/>
    </source>
</evidence>
<evidence type="ECO:0000256" key="5">
    <source>
        <dbReference type="ARBA" id="ARBA00022759"/>
    </source>
</evidence>
<dbReference type="InterPro" id="IPR012337">
    <property type="entry name" value="RNaseH-like_sf"/>
</dbReference>
<dbReference type="InterPro" id="IPR043502">
    <property type="entry name" value="DNA/RNA_pol_sf"/>
</dbReference>
<accession>A0A699HJT4</accession>
<evidence type="ECO:0000256" key="7">
    <source>
        <dbReference type="ARBA" id="ARBA00022918"/>
    </source>
</evidence>
<evidence type="ECO:0000256" key="6">
    <source>
        <dbReference type="ARBA" id="ARBA00022801"/>
    </source>
</evidence>
<feature type="region of interest" description="Disordered" evidence="8">
    <location>
        <begin position="911"/>
        <end position="942"/>
    </location>
</feature>
<dbReference type="PANTHER" id="PTHR37984:SF5">
    <property type="entry name" value="PROTEIN NYNRIN-LIKE"/>
    <property type="match status" value="1"/>
</dbReference>
<dbReference type="EC" id="2.7.7.49" evidence="1"/>
<name>A0A699HJT4_TANCI</name>
<evidence type="ECO:0000256" key="1">
    <source>
        <dbReference type="ARBA" id="ARBA00012493"/>
    </source>
</evidence>
<dbReference type="Gene3D" id="3.30.70.270">
    <property type="match status" value="1"/>
</dbReference>
<evidence type="ECO:0000256" key="2">
    <source>
        <dbReference type="ARBA" id="ARBA00022679"/>
    </source>
</evidence>
<protein>
    <recommendedName>
        <fullName evidence="1">RNA-directed DNA polymerase</fullName>
        <ecNumber evidence="1">2.7.7.49</ecNumber>
    </recommendedName>
</protein>
<dbReference type="GO" id="GO:0016787">
    <property type="term" value="F:hydrolase activity"/>
    <property type="evidence" value="ECO:0007669"/>
    <property type="project" value="UniProtKB-KW"/>
</dbReference>
<dbReference type="InterPro" id="IPR043128">
    <property type="entry name" value="Rev_trsase/Diguanyl_cyclase"/>
</dbReference>
<proteinExistence type="predicted"/>
<keyword evidence="2" id="KW-0808">Transferase</keyword>
<organism evidence="10">
    <name type="scientific">Tanacetum cinerariifolium</name>
    <name type="common">Dalmatian daisy</name>
    <name type="synonym">Chrysanthemum cinerariifolium</name>
    <dbReference type="NCBI Taxonomy" id="118510"/>
    <lineage>
        <taxon>Eukaryota</taxon>
        <taxon>Viridiplantae</taxon>
        <taxon>Streptophyta</taxon>
        <taxon>Embryophyta</taxon>
        <taxon>Tracheophyta</taxon>
        <taxon>Spermatophyta</taxon>
        <taxon>Magnoliopsida</taxon>
        <taxon>eudicotyledons</taxon>
        <taxon>Gunneridae</taxon>
        <taxon>Pentapetalae</taxon>
        <taxon>asterids</taxon>
        <taxon>campanulids</taxon>
        <taxon>Asterales</taxon>
        <taxon>Asteraceae</taxon>
        <taxon>Asteroideae</taxon>
        <taxon>Anthemideae</taxon>
        <taxon>Anthemidinae</taxon>
        <taxon>Tanacetum</taxon>
    </lineage>
</organism>
<dbReference type="AlphaFoldDB" id="A0A699HJT4"/>
<dbReference type="PANTHER" id="PTHR37984">
    <property type="entry name" value="PROTEIN CBG26694"/>
    <property type="match status" value="1"/>
</dbReference>
<dbReference type="Gene3D" id="2.40.70.10">
    <property type="entry name" value="Acid Proteases"/>
    <property type="match status" value="1"/>
</dbReference>
<keyword evidence="7 10" id="KW-0695">RNA-directed DNA polymerase</keyword>
<feature type="domain" description="Reverse transcriptase RNase H-like" evidence="9">
    <location>
        <begin position="566"/>
        <end position="611"/>
    </location>
</feature>
<dbReference type="SUPFAM" id="SSF56672">
    <property type="entry name" value="DNA/RNA polymerases"/>
    <property type="match status" value="1"/>
</dbReference>
<dbReference type="SUPFAM" id="SSF53098">
    <property type="entry name" value="Ribonuclease H-like"/>
    <property type="match status" value="1"/>
</dbReference>
<gene>
    <name evidence="10" type="ORF">Tci_381593</name>
</gene>
<keyword evidence="4" id="KW-0540">Nuclease</keyword>
<dbReference type="Gene3D" id="3.30.420.10">
    <property type="entry name" value="Ribonuclease H-like superfamily/Ribonuclease H"/>
    <property type="match status" value="1"/>
</dbReference>
<dbReference type="Pfam" id="PF17917">
    <property type="entry name" value="RT_RNaseH"/>
    <property type="match status" value="1"/>
</dbReference>
<evidence type="ECO:0000256" key="8">
    <source>
        <dbReference type="SAM" id="MobiDB-lite"/>
    </source>
</evidence>
<dbReference type="InterPro" id="IPR036397">
    <property type="entry name" value="RNaseH_sf"/>
</dbReference>
<dbReference type="InterPro" id="IPR050951">
    <property type="entry name" value="Retrovirus_Pol_polyprotein"/>
</dbReference>
<sequence>MQQRFDESFYEAWDRFNDMLRACLHPGFSELHQLATFYNSLNVNDQDSLNSAVGGNFLDKMPRECLKIIKRRSKLKQLSRIVLLAVVPTRTKIVQLPTEMFIETTSKRSGTLPSNTITNPKEELKVSVPMPNLKSSILYLSRRNNERRRDQANEQIEKFYEIFKDMSFEISFTNALILTPKFASTLKALIGNKEKLSEMARTPMNEHCLTVILNKFPRKLGDPGKFLIPCEFPGMNECLALADLGASINFMPLSVWEELLLLELTPTCMTPELMDRLVSKPIGITKDVSVKGELTLRIKNEAITYNLDQTSRYSANYNQMTANKIDVVDLACEEYSQEVLSFSNGTASGNPTPHDDLIVSITSPTLTPFGDTILNSEPLPPLPNHEQYMPSFKKELKVFEAKTVKSFVDEPPEVELKDFPPHLEYAFLEGENKLPIIIVKELGDEEKSALIKSMGQPGTLYLKKVVSPLSRMRKLVDSNSFGYRMAGEDNVHLPIRHVCLSSHAFRFVQCTGTFQRCMLAIFHDMVEKMMEVFMDDFLVFGNSFEICRSRLDKMLQRKGNVSRSVCIRKIPVYLIMNKSIVHTGHSALKYLFAKKDAKARLLRWVLLLQEFDFKVLDTKEAENLAANHLSRLENLYENMLDPKEKTKTFPLETLSMVSFRGDSSAPWFADFANYHSGNFIIKAKKLLTLSKLATMDLHRDIMVPTSPLRVTHHLSIAYHSQTSGQVKVSNRGLKRILERTIGENRASWSDKLDDALWAFRTAYKTPIRCTPYKLVYGKACHLPIDLEHKAYSVLKQVNFDLAVAGDHQKVQLNELRDHAYENSLIYKEKTKRIHDSKIKNYVFNVGDRVLLFNSRLNIFLGKLKTHWSGPFTITKVFPYGMVELSQANGPNFKVNGHRIKHYFGGDVPQLEMDTQEKDKNKAKNDKTKHGMEKIEKDKVIRS</sequence>
<feature type="non-terminal residue" evidence="10">
    <location>
        <position position="942"/>
    </location>
</feature>
<dbReference type="InterPro" id="IPR021109">
    <property type="entry name" value="Peptidase_aspartic_dom_sf"/>
</dbReference>
<evidence type="ECO:0000313" key="10">
    <source>
        <dbReference type="EMBL" id="GEY09619.1"/>
    </source>
</evidence>
<evidence type="ECO:0000256" key="4">
    <source>
        <dbReference type="ARBA" id="ARBA00022722"/>
    </source>
</evidence>
<feature type="compositionally biased region" description="Basic and acidic residues" evidence="8">
    <location>
        <begin position="914"/>
        <end position="942"/>
    </location>
</feature>
<evidence type="ECO:0000259" key="9">
    <source>
        <dbReference type="Pfam" id="PF17917"/>
    </source>
</evidence>
<dbReference type="GO" id="GO:0003676">
    <property type="term" value="F:nucleic acid binding"/>
    <property type="evidence" value="ECO:0007669"/>
    <property type="project" value="InterPro"/>
</dbReference>
<dbReference type="GO" id="GO:0003964">
    <property type="term" value="F:RNA-directed DNA polymerase activity"/>
    <property type="evidence" value="ECO:0007669"/>
    <property type="project" value="UniProtKB-KW"/>
</dbReference>
<dbReference type="EMBL" id="BKCJ010151523">
    <property type="protein sequence ID" value="GEY09619.1"/>
    <property type="molecule type" value="Genomic_DNA"/>
</dbReference>
<dbReference type="InterPro" id="IPR041373">
    <property type="entry name" value="RT_RNaseH"/>
</dbReference>
<keyword evidence="6" id="KW-0378">Hydrolase</keyword>